<accession>R4KHY0</accession>
<protein>
    <recommendedName>
        <fullName evidence="1">DUF6431 domain-containing protein</fullName>
    </recommendedName>
</protein>
<dbReference type="RefSeq" id="WP_006523421.1">
    <property type="nucleotide sequence ID" value="NC_021184.1"/>
</dbReference>
<proteinExistence type="predicted"/>
<dbReference type="HOGENOM" id="CLU_125505_0_0_9"/>
<keyword evidence="3" id="KW-1185">Reference proteome</keyword>
<dbReference type="KEGG" id="dgi:Desgi_0550"/>
<evidence type="ECO:0000313" key="2">
    <source>
        <dbReference type="EMBL" id="AGL00115.1"/>
    </source>
</evidence>
<dbReference type="STRING" id="767817.Desgi_0550"/>
<gene>
    <name evidence="2" type="ORF">Desgi_0550</name>
</gene>
<name>R4KHY0_9FIRM</name>
<feature type="domain" description="DUF6431" evidence="1">
    <location>
        <begin position="29"/>
        <end position="94"/>
    </location>
</feature>
<evidence type="ECO:0000313" key="3">
    <source>
        <dbReference type="Proteomes" id="UP000013520"/>
    </source>
</evidence>
<organism evidence="2 3">
    <name type="scientific">Desulfoscipio gibsoniae DSM 7213</name>
    <dbReference type="NCBI Taxonomy" id="767817"/>
    <lineage>
        <taxon>Bacteria</taxon>
        <taxon>Bacillati</taxon>
        <taxon>Bacillota</taxon>
        <taxon>Clostridia</taxon>
        <taxon>Eubacteriales</taxon>
        <taxon>Desulfallaceae</taxon>
        <taxon>Desulfoscipio</taxon>
    </lineage>
</organism>
<dbReference type="eggNOG" id="COG3677">
    <property type="taxonomic scope" value="Bacteria"/>
</dbReference>
<dbReference type="InterPro" id="IPR045536">
    <property type="entry name" value="DUF6431"/>
</dbReference>
<dbReference type="AlphaFoldDB" id="R4KHY0"/>
<dbReference type="OrthoDB" id="2867419at2"/>
<dbReference type="Proteomes" id="UP000013520">
    <property type="component" value="Chromosome"/>
</dbReference>
<evidence type="ECO:0000259" key="1">
    <source>
        <dbReference type="Pfam" id="PF20020"/>
    </source>
</evidence>
<dbReference type="EMBL" id="CP003273">
    <property type="protein sequence ID" value="AGL00115.1"/>
    <property type="molecule type" value="Genomic_DNA"/>
</dbReference>
<dbReference type="Pfam" id="PF20020">
    <property type="entry name" value="DUF6431"/>
    <property type="match status" value="1"/>
</dbReference>
<reference evidence="2 3" key="1">
    <citation type="submission" date="2012-01" db="EMBL/GenBank/DDBJ databases">
        <title>Complete sequence of Desulfotomaculum gibsoniae DSM 7213.</title>
        <authorList>
            <consortium name="US DOE Joint Genome Institute"/>
            <person name="Lucas S."/>
            <person name="Han J."/>
            <person name="Lapidus A."/>
            <person name="Cheng J.-F."/>
            <person name="Goodwin L."/>
            <person name="Pitluck S."/>
            <person name="Peters L."/>
            <person name="Ovchinnikova G."/>
            <person name="Teshima H."/>
            <person name="Detter J.C."/>
            <person name="Han C."/>
            <person name="Tapia R."/>
            <person name="Land M."/>
            <person name="Hauser L."/>
            <person name="Kyrpides N."/>
            <person name="Ivanova N."/>
            <person name="Pagani I."/>
            <person name="Parshina S."/>
            <person name="Plugge C."/>
            <person name="Muyzer G."/>
            <person name="Kuever J."/>
            <person name="Ivanova A."/>
            <person name="Nazina T."/>
            <person name="Klenk H.-P."/>
            <person name="Brambilla E."/>
            <person name="Spring S."/>
            <person name="Stams A.F."/>
            <person name="Woyke T."/>
        </authorList>
    </citation>
    <scope>NUCLEOTIDE SEQUENCE [LARGE SCALE GENOMIC DNA]</scope>
    <source>
        <strain evidence="2 3">DSM 7213</strain>
    </source>
</reference>
<sequence length="187" mass="22067">MIYYHNFLVDVAKYAELGKANEFPELDCCPMCRAKIRLKRHGFYKRNAIESGAEIYRIPICRLICPDCGKTISILPTFLLPYFQHTMDFIIRILLTSWIAYRLLCSRQLRRFYEKRAYGKLTEIELFIREQGNRKALPDALKEKAIKMLQMIQALGKATFVRRWWGHRISSFMAHSLYHGARVVKTI</sequence>